<keyword evidence="3" id="KW-1185">Reference proteome</keyword>
<sequence length="122" mass="13104">MDPIDKTGALRRILRFTAQNPSSAASRARNPHNSADRSASFEQRIALGLANIDPTAPDARDKAFKVFVQAILADQFGAEAGQDPGFAGLVADVADAIRFSSRYDSLAAFIDQQLALHHPQSP</sequence>
<name>A0A918P729_9NEIS</name>
<evidence type="ECO:0000313" key="2">
    <source>
        <dbReference type="EMBL" id="GGY28943.1"/>
    </source>
</evidence>
<dbReference type="RefSeq" id="WP_189536782.1">
    <property type="nucleotide sequence ID" value="NZ_BMYX01000027.1"/>
</dbReference>
<organism evidence="2 3">
    <name type="scientific">Paludibacterium paludis</name>
    <dbReference type="NCBI Taxonomy" id="1225769"/>
    <lineage>
        <taxon>Bacteria</taxon>
        <taxon>Pseudomonadati</taxon>
        <taxon>Pseudomonadota</taxon>
        <taxon>Betaproteobacteria</taxon>
        <taxon>Neisseriales</taxon>
        <taxon>Chromobacteriaceae</taxon>
        <taxon>Paludibacterium</taxon>
    </lineage>
</organism>
<reference evidence="2" key="2">
    <citation type="submission" date="2020-09" db="EMBL/GenBank/DDBJ databases">
        <authorList>
            <person name="Sun Q."/>
            <person name="Kim S."/>
        </authorList>
    </citation>
    <scope>NUCLEOTIDE SEQUENCE</scope>
    <source>
        <strain evidence="2">KCTC 32182</strain>
    </source>
</reference>
<accession>A0A918P729</accession>
<proteinExistence type="predicted"/>
<protein>
    <submittedName>
        <fullName evidence="2">Uncharacterized protein</fullName>
    </submittedName>
</protein>
<evidence type="ECO:0000313" key="3">
    <source>
        <dbReference type="Proteomes" id="UP000645257"/>
    </source>
</evidence>
<dbReference type="Proteomes" id="UP000645257">
    <property type="component" value="Unassembled WGS sequence"/>
</dbReference>
<dbReference type="AlphaFoldDB" id="A0A918P729"/>
<feature type="region of interest" description="Disordered" evidence="1">
    <location>
        <begin position="18"/>
        <end position="39"/>
    </location>
</feature>
<comment type="caution">
    <text evidence="2">The sequence shown here is derived from an EMBL/GenBank/DDBJ whole genome shotgun (WGS) entry which is preliminary data.</text>
</comment>
<reference evidence="2" key="1">
    <citation type="journal article" date="2014" name="Int. J. Syst. Evol. Microbiol.">
        <title>Complete genome sequence of Corynebacterium casei LMG S-19264T (=DSM 44701T), isolated from a smear-ripened cheese.</title>
        <authorList>
            <consortium name="US DOE Joint Genome Institute (JGI-PGF)"/>
            <person name="Walter F."/>
            <person name="Albersmeier A."/>
            <person name="Kalinowski J."/>
            <person name="Ruckert C."/>
        </authorList>
    </citation>
    <scope>NUCLEOTIDE SEQUENCE</scope>
    <source>
        <strain evidence="2">KCTC 32182</strain>
    </source>
</reference>
<gene>
    <name evidence="2" type="ORF">GCM10011289_35150</name>
</gene>
<evidence type="ECO:0000256" key="1">
    <source>
        <dbReference type="SAM" id="MobiDB-lite"/>
    </source>
</evidence>
<dbReference type="EMBL" id="BMYX01000027">
    <property type="protein sequence ID" value="GGY28943.1"/>
    <property type="molecule type" value="Genomic_DNA"/>
</dbReference>